<evidence type="ECO:0000313" key="9">
    <source>
        <dbReference type="EMBL" id="BBO34352.1"/>
    </source>
</evidence>
<dbReference type="GO" id="GO:0003963">
    <property type="term" value="F:RNA-3'-phosphate cyclase activity"/>
    <property type="evidence" value="ECO:0007669"/>
    <property type="project" value="UniProtKB-UniRule"/>
</dbReference>
<evidence type="ECO:0000256" key="6">
    <source>
        <dbReference type="NCBIfam" id="TIGR03399"/>
    </source>
</evidence>
<dbReference type="EMBL" id="AP021861">
    <property type="protein sequence ID" value="BBO34352.1"/>
    <property type="molecule type" value="Genomic_DNA"/>
</dbReference>
<keyword evidence="5" id="KW-0067">ATP-binding</keyword>
<dbReference type="PANTHER" id="PTHR11096:SF0">
    <property type="entry name" value="RNA 3'-TERMINAL PHOSPHATE CYCLASE"/>
    <property type="match status" value="1"/>
</dbReference>
<keyword evidence="5" id="KW-0963">Cytoplasm</keyword>
<dbReference type="InterPro" id="IPR023797">
    <property type="entry name" value="RNA3'_phos_cyclase_dom"/>
</dbReference>
<dbReference type="InterPro" id="IPR036553">
    <property type="entry name" value="RPTC_insert"/>
</dbReference>
<protein>
    <recommendedName>
        <fullName evidence="5 6">RNA 3'-terminal phosphate cyclase</fullName>
        <shortName evidence="5">RNA cyclase</shortName>
        <shortName evidence="5">RNA-3'-phosphate cyclase</shortName>
        <ecNumber evidence="5 6">6.5.1.4</ecNumber>
    </recommendedName>
</protein>
<comment type="subcellular location">
    <subcellularLocation>
        <location evidence="5">Cytoplasm</location>
    </subcellularLocation>
</comment>
<dbReference type="SUPFAM" id="SSF52913">
    <property type="entry name" value="RNA 3'-terminal phosphate cyclase, RPTC, insert domain"/>
    <property type="match status" value="1"/>
</dbReference>
<proteinExistence type="inferred from homology"/>
<dbReference type="GO" id="GO:0006396">
    <property type="term" value="P:RNA processing"/>
    <property type="evidence" value="ECO:0007669"/>
    <property type="project" value="UniProtKB-UniRule"/>
</dbReference>
<dbReference type="AlphaFoldDB" id="A0A5K7XEB1"/>
<evidence type="ECO:0000256" key="2">
    <source>
        <dbReference type="ARBA" id="ARBA00022598"/>
    </source>
</evidence>
<evidence type="ECO:0000259" key="7">
    <source>
        <dbReference type="Pfam" id="PF01137"/>
    </source>
</evidence>
<keyword evidence="3 5" id="KW-0547">Nucleotide-binding</keyword>
<dbReference type="RefSeq" id="WP_232536157.1">
    <property type="nucleotide sequence ID" value="NZ_AP021861.1"/>
</dbReference>
<dbReference type="NCBIfam" id="NF003246">
    <property type="entry name" value="PRK04204.1-2"/>
    <property type="match status" value="1"/>
</dbReference>
<feature type="domain" description="RNA 3'-terminal phosphate cyclase insert" evidence="8">
    <location>
        <begin position="189"/>
        <end position="282"/>
    </location>
</feature>
<evidence type="ECO:0000256" key="5">
    <source>
        <dbReference type="HAMAP-Rule" id="MF_00200"/>
    </source>
</evidence>
<reference evidence="10" key="1">
    <citation type="submission" date="2019-10" db="EMBL/GenBank/DDBJ databases">
        <title>Lacipirellula parvula gen. nov., sp. nov., representing a lineage of planctomycetes widespread in freshwater anoxic habitats, and description of the family Lacipirellulaceae.</title>
        <authorList>
            <person name="Dedysh S.N."/>
            <person name="Kulichevskaya I.S."/>
            <person name="Beletsky A.V."/>
            <person name="Rakitin A.L."/>
            <person name="Mardanov A.V."/>
            <person name="Ivanova A.A."/>
            <person name="Saltykova V.X."/>
            <person name="Rijpstra W.I.C."/>
            <person name="Sinninghe Damste J.S."/>
            <person name="Ravin N.V."/>
        </authorList>
    </citation>
    <scope>NUCLEOTIDE SEQUENCE [LARGE SCALE GENOMIC DNA]</scope>
    <source>
        <strain evidence="10">PX69</strain>
    </source>
</reference>
<dbReference type="SUPFAM" id="SSF55205">
    <property type="entry name" value="EPT/RTPC-like"/>
    <property type="match status" value="1"/>
</dbReference>
<dbReference type="HAMAP" id="MF_00200">
    <property type="entry name" value="RTC"/>
    <property type="match status" value="1"/>
</dbReference>
<evidence type="ECO:0000259" key="8">
    <source>
        <dbReference type="Pfam" id="PF05189"/>
    </source>
</evidence>
<accession>A0A5K7XEB1</accession>
<dbReference type="InterPro" id="IPR017770">
    <property type="entry name" value="RNA3'_term_phos_cyc_type_1"/>
</dbReference>
<feature type="active site" description="Tele-AMP-histidine intermediate" evidence="5">
    <location>
        <position position="321"/>
    </location>
</feature>
<dbReference type="Pfam" id="PF01137">
    <property type="entry name" value="RTC"/>
    <property type="match status" value="1"/>
</dbReference>
<dbReference type="KEGG" id="lpav:PLANPX_3964"/>
<dbReference type="Pfam" id="PF05189">
    <property type="entry name" value="RTC_insert"/>
    <property type="match status" value="1"/>
</dbReference>
<organism evidence="9 10">
    <name type="scientific">Lacipirellula parvula</name>
    <dbReference type="NCBI Taxonomy" id="2650471"/>
    <lineage>
        <taxon>Bacteria</taxon>
        <taxon>Pseudomonadati</taxon>
        <taxon>Planctomycetota</taxon>
        <taxon>Planctomycetia</taxon>
        <taxon>Pirellulales</taxon>
        <taxon>Lacipirellulaceae</taxon>
        <taxon>Lacipirellula</taxon>
    </lineage>
</organism>
<dbReference type="GO" id="GO:0005524">
    <property type="term" value="F:ATP binding"/>
    <property type="evidence" value="ECO:0007669"/>
    <property type="project" value="UniProtKB-KW"/>
</dbReference>
<name>A0A5K7XEB1_9BACT</name>
<dbReference type="GO" id="GO:0005737">
    <property type="term" value="C:cytoplasm"/>
    <property type="evidence" value="ECO:0007669"/>
    <property type="project" value="UniProtKB-SubCell"/>
</dbReference>
<evidence type="ECO:0000256" key="1">
    <source>
        <dbReference type="ARBA" id="ARBA00009206"/>
    </source>
</evidence>
<comment type="catalytic activity">
    <reaction evidence="4 5">
        <text>a 3'-end 3'-phospho-ribonucleotide-RNA + ATP = a 3'-end 2',3'-cyclophospho-ribonucleotide-RNA + AMP + diphosphate</text>
        <dbReference type="Rhea" id="RHEA:23976"/>
        <dbReference type="Rhea" id="RHEA-COMP:10463"/>
        <dbReference type="Rhea" id="RHEA-COMP:10464"/>
        <dbReference type="ChEBI" id="CHEBI:30616"/>
        <dbReference type="ChEBI" id="CHEBI:33019"/>
        <dbReference type="ChEBI" id="CHEBI:83062"/>
        <dbReference type="ChEBI" id="CHEBI:83064"/>
        <dbReference type="ChEBI" id="CHEBI:456215"/>
        <dbReference type="EC" id="6.5.1.4"/>
    </reaction>
</comment>
<feature type="binding site" evidence="5">
    <location>
        <position position="109"/>
    </location>
    <ligand>
        <name>ATP</name>
        <dbReference type="ChEBI" id="CHEBI:30616"/>
    </ligand>
</feature>
<gene>
    <name evidence="5" type="primary">rtcA</name>
    <name evidence="9" type="ORF">PLANPX_3964</name>
</gene>
<comment type="function">
    <text evidence="5">Catalyzes the conversion of 3'-phosphate to a 2',3'-cyclic phosphodiester at the end of RNA. The mechanism of action of the enzyme occurs in 3 steps: (A) adenylation of the enzyme by ATP; (B) transfer of adenylate to an RNA-N3'P to produce RNA-N3'PP5'A; (C) and attack of the adjacent 2'-hydroxyl on the 3'-phosphorus in the diester linkage to produce the cyclic end product. The biological role of this enzyme is unknown but it is likely to function in some aspects of cellular RNA processing.</text>
</comment>
<keyword evidence="2 5" id="KW-0436">Ligase</keyword>
<dbReference type="Proteomes" id="UP000326837">
    <property type="component" value="Chromosome"/>
</dbReference>
<dbReference type="PIRSF" id="PIRSF005378">
    <property type="entry name" value="RNA3'_term_phos_cycl_euk"/>
    <property type="match status" value="1"/>
</dbReference>
<evidence type="ECO:0000256" key="4">
    <source>
        <dbReference type="ARBA" id="ARBA00024481"/>
    </source>
</evidence>
<sequence>MRDSKIRTECATIDGSQGEGGGQILRSSLALALVTGRPVRLENIRAGRDKPGLMRQHLTAVRAAVEIGAAEVEGDEIGSQTLSFRPTAIRPGQRTFSVGTAGSATLVLQTILPALLIAHGPSEIVLEGGTHNPWAPPFDFLSQAFFPLINRMGPRVSAGLERHGFYPAGGGRFSVAIEPTPQLAGFDLLERGEILQRSATALVANLSPRIGRREVELAAEKLSWPDSALHVDASIDSAGPGNVFLIEIHSEHVREVFTGFGRIGATAERVAGEAVKEARSYLASGAPVGPYLADQLLLPLGIAAWQTGRGGSFATQPLTRHSQTHIDLLRSFLEIPINVDREGDCCRVTVGN</sequence>
<dbReference type="EC" id="6.5.1.4" evidence="5 6"/>
<dbReference type="InterPro" id="IPR013792">
    <property type="entry name" value="RNA3'P_cycl/enolpyr_Trfase_a/b"/>
</dbReference>
<dbReference type="InterPro" id="IPR000228">
    <property type="entry name" value="RNA3'_term_phos_cyc"/>
</dbReference>
<evidence type="ECO:0000256" key="3">
    <source>
        <dbReference type="ARBA" id="ARBA00022741"/>
    </source>
</evidence>
<feature type="binding site" evidence="5">
    <location>
        <begin position="291"/>
        <end position="295"/>
    </location>
    <ligand>
        <name>ATP</name>
        <dbReference type="ChEBI" id="CHEBI:30616"/>
    </ligand>
</feature>
<dbReference type="PANTHER" id="PTHR11096">
    <property type="entry name" value="RNA 3' TERMINAL PHOSPHATE CYCLASE"/>
    <property type="match status" value="1"/>
</dbReference>
<comment type="similarity">
    <text evidence="1 5">Belongs to the RNA 3'-terminal cyclase family. Type 1 subfamily.</text>
</comment>
<dbReference type="InterPro" id="IPR013791">
    <property type="entry name" value="RNA3'-term_phos_cycl_insert"/>
</dbReference>
<dbReference type="InterPro" id="IPR037136">
    <property type="entry name" value="RNA3'_phos_cyclase_dom_sf"/>
</dbReference>
<dbReference type="Gene3D" id="3.65.10.20">
    <property type="entry name" value="RNA 3'-terminal phosphate cyclase domain"/>
    <property type="match status" value="1"/>
</dbReference>
<keyword evidence="10" id="KW-1185">Reference proteome</keyword>
<evidence type="ECO:0000313" key="10">
    <source>
        <dbReference type="Proteomes" id="UP000326837"/>
    </source>
</evidence>
<feature type="domain" description="RNA 3'-terminal phosphate cyclase" evidence="7">
    <location>
        <begin position="18"/>
        <end position="339"/>
    </location>
</feature>
<dbReference type="NCBIfam" id="TIGR03399">
    <property type="entry name" value="RNA_3prim_cycl"/>
    <property type="match status" value="1"/>
</dbReference>
<dbReference type="Gene3D" id="3.30.360.20">
    <property type="entry name" value="RNA 3'-terminal phosphate cyclase, insert domain"/>
    <property type="match status" value="1"/>
</dbReference>